<organism evidence="1">
    <name type="scientific">Arundo donax</name>
    <name type="common">Giant reed</name>
    <name type="synonym">Donax arundinaceus</name>
    <dbReference type="NCBI Taxonomy" id="35708"/>
    <lineage>
        <taxon>Eukaryota</taxon>
        <taxon>Viridiplantae</taxon>
        <taxon>Streptophyta</taxon>
        <taxon>Embryophyta</taxon>
        <taxon>Tracheophyta</taxon>
        <taxon>Spermatophyta</taxon>
        <taxon>Magnoliopsida</taxon>
        <taxon>Liliopsida</taxon>
        <taxon>Poales</taxon>
        <taxon>Poaceae</taxon>
        <taxon>PACMAD clade</taxon>
        <taxon>Arundinoideae</taxon>
        <taxon>Arundineae</taxon>
        <taxon>Arundo</taxon>
    </lineage>
</organism>
<protein>
    <submittedName>
        <fullName evidence="1">Uncharacterized protein</fullName>
    </submittedName>
</protein>
<reference evidence="1" key="2">
    <citation type="journal article" date="2015" name="Data Brief">
        <title>Shoot transcriptome of the giant reed, Arundo donax.</title>
        <authorList>
            <person name="Barrero R.A."/>
            <person name="Guerrero F.D."/>
            <person name="Moolhuijzen P."/>
            <person name="Goolsby J.A."/>
            <person name="Tidwell J."/>
            <person name="Bellgard S.E."/>
            <person name="Bellgard M.I."/>
        </authorList>
    </citation>
    <scope>NUCLEOTIDE SEQUENCE</scope>
    <source>
        <tissue evidence="1">Shoot tissue taken approximately 20 cm above the soil surface</tissue>
    </source>
</reference>
<reference evidence="1" key="1">
    <citation type="submission" date="2014-09" db="EMBL/GenBank/DDBJ databases">
        <authorList>
            <person name="Magalhaes I.L.F."/>
            <person name="Oliveira U."/>
            <person name="Santos F.R."/>
            <person name="Vidigal T.H.D.A."/>
            <person name="Brescovit A.D."/>
            <person name="Santos A.J."/>
        </authorList>
    </citation>
    <scope>NUCLEOTIDE SEQUENCE</scope>
    <source>
        <tissue evidence="1">Shoot tissue taken approximately 20 cm above the soil surface</tissue>
    </source>
</reference>
<accession>A0A0A8ZT20</accession>
<proteinExistence type="predicted"/>
<evidence type="ECO:0000313" key="1">
    <source>
        <dbReference type="EMBL" id="JAD39920.1"/>
    </source>
</evidence>
<sequence>MIGKSLPSEPSPILGYLDFSACRHVILS</sequence>
<dbReference type="EMBL" id="GBRH01257975">
    <property type="protein sequence ID" value="JAD39920.1"/>
    <property type="molecule type" value="Transcribed_RNA"/>
</dbReference>
<name>A0A0A8ZT20_ARUDO</name>
<dbReference type="AlphaFoldDB" id="A0A0A8ZT20"/>